<gene>
    <name evidence="2" type="ORF">UFOVP1549_20</name>
    <name evidence="1" type="ORF">UFOVP303_13</name>
</gene>
<organism evidence="1">
    <name type="scientific">uncultured Caudovirales phage</name>
    <dbReference type="NCBI Taxonomy" id="2100421"/>
    <lineage>
        <taxon>Viruses</taxon>
        <taxon>Duplodnaviria</taxon>
        <taxon>Heunggongvirae</taxon>
        <taxon>Uroviricota</taxon>
        <taxon>Caudoviricetes</taxon>
        <taxon>Peduoviridae</taxon>
        <taxon>Maltschvirus</taxon>
        <taxon>Maltschvirus maltsch</taxon>
    </lineage>
</organism>
<proteinExistence type="predicted"/>
<dbReference type="EMBL" id="LR798394">
    <property type="protein sequence ID" value="CAB5228504.1"/>
    <property type="molecule type" value="Genomic_DNA"/>
</dbReference>
<reference evidence="1" key="1">
    <citation type="submission" date="2020-04" db="EMBL/GenBank/DDBJ databases">
        <authorList>
            <person name="Chiriac C."/>
            <person name="Salcher M."/>
            <person name="Ghai R."/>
            <person name="Kavagutti S V."/>
        </authorList>
    </citation>
    <scope>NUCLEOTIDE SEQUENCE</scope>
</reference>
<dbReference type="EMBL" id="LR796315">
    <property type="protein sequence ID" value="CAB4135923.1"/>
    <property type="molecule type" value="Genomic_DNA"/>
</dbReference>
<evidence type="ECO:0000313" key="1">
    <source>
        <dbReference type="EMBL" id="CAB4135923.1"/>
    </source>
</evidence>
<sequence>MGGLNITETSDFTGGLNFRADQFQLSTFESPDMKNVEIDPRGGVFSRGGYRQLNTTAVSGTWSPQKLYPFKGATPTIMLANSTKVYRSTGGNFTTLQYSSGNDITSTSTHGVCMAQWADSMYMCTGSSGNGGYVWKTTDTYATALTASGTNPNDWQTTQNSSYRKMPTAEHLIVHANKMWAANTTEAGTYYPNRIRWSLENAPENWASADYFDIVGGGNGITGMAVVSGQLVVFKPNAVYVVFGYASDNFQVVELTNRIGSLSHHSIAQADDGVYFFSHNQGLYFYNGASIKDMFDNLRTAIDLNHINPAEHESISVSWIGRRVWISAPYSKDTTVTVPTVNFVLDPTIRGGVYTMFTSNDGYGLVGGCDWTDSTETDYRLMCHPTQKYVLKVDMFNDETDNIAGTDTAFESYYKTRWFDGGSYMQKKMFRRPDFVVKEADIAQSIIVNVYHDFAEGAGNERKSFTITQAPPTTSLIWGSGLWGEDWASGAISSKVIAGRNLGLARSVQLEFIGPSSKKWGVNSIGYKYQARRIKG</sequence>
<accession>A0A6J5LRW1</accession>
<evidence type="ECO:0000313" key="2">
    <source>
        <dbReference type="EMBL" id="CAB5228504.1"/>
    </source>
</evidence>
<name>A0A6J5LRW1_9CAUD</name>
<protein>
    <submittedName>
        <fullName evidence="1">Uncharacterized protein</fullName>
    </submittedName>
</protein>